<feature type="region of interest" description="Disordered" evidence="1">
    <location>
        <begin position="198"/>
        <end position="293"/>
    </location>
</feature>
<sequence>MTAASAAGAGEAAAKEVSRRFEALLSVRSKAMKGKELVLGPFGAFAPSRPGARPRHGGKASLLPMLCSLLGFQSFSHGFRAPQTWRLPQLQLRRRCCRRCRWPHLCPKPISSLPPFRKRPALPSTSTDGEPSSPSCLALVAPPATATCPPYSSSPFPPPPPLPLALPAPHNRLVLSGGKEDLGALAMLEDSVKRLKNPKATPCPVLPNPKPTPLSPSSPTGSSNPAAAHPLPHSITQNLSFPSPSGFTKPLPRTLVGPSWIPDSTTPARSPSPAWATPFSSSSTLPDGTATRA</sequence>
<proteinExistence type="predicted"/>
<protein>
    <submittedName>
        <fullName evidence="2">Uncharacterized protein</fullName>
    </submittedName>
</protein>
<dbReference type="Proteomes" id="UP000639772">
    <property type="component" value="Unassembled WGS sequence"/>
</dbReference>
<gene>
    <name evidence="2" type="ORF">HPP92_027091</name>
</gene>
<evidence type="ECO:0000256" key="1">
    <source>
        <dbReference type="SAM" id="MobiDB-lite"/>
    </source>
</evidence>
<name>A0A835U526_VANPL</name>
<dbReference type="PRINTS" id="PR01217">
    <property type="entry name" value="PRICHEXTENSN"/>
</dbReference>
<comment type="caution">
    <text evidence="2">The sequence shown here is derived from an EMBL/GenBank/DDBJ whole genome shotgun (WGS) entry which is preliminary data.</text>
</comment>
<evidence type="ECO:0000313" key="2">
    <source>
        <dbReference type="EMBL" id="KAG0449874.1"/>
    </source>
</evidence>
<feature type="compositionally biased region" description="Polar residues" evidence="1">
    <location>
        <begin position="278"/>
        <end position="293"/>
    </location>
</feature>
<feature type="compositionally biased region" description="Pro residues" evidence="1">
    <location>
        <begin position="204"/>
        <end position="216"/>
    </location>
</feature>
<dbReference type="EMBL" id="JADCNM010000159">
    <property type="protein sequence ID" value="KAG0449874.1"/>
    <property type="molecule type" value="Genomic_DNA"/>
</dbReference>
<reference evidence="2 3" key="1">
    <citation type="journal article" date="2020" name="Nat. Food">
        <title>A phased Vanilla planifolia genome enables genetic improvement of flavour and production.</title>
        <authorList>
            <person name="Hasing T."/>
            <person name="Tang H."/>
            <person name="Brym M."/>
            <person name="Khazi F."/>
            <person name="Huang T."/>
            <person name="Chambers A.H."/>
        </authorList>
    </citation>
    <scope>NUCLEOTIDE SEQUENCE [LARGE SCALE GENOMIC DNA]</scope>
    <source>
        <tissue evidence="2">Leaf</tissue>
    </source>
</reference>
<organism evidence="2 3">
    <name type="scientific">Vanilla planifolia</name>
    <name type="common">Vanilla</name>
    <dbReference type="NCBI Taxonomy" id="51239"/>
    <lineage>
        <taxon>Eukaryota</taxon>
        <taxon>Viridiplantae</taxon>
        <taxon>Streptophyta</taxon>
        <taxon>Embryophyta</taxon>
        <taxon>Tracheophyta</taxon>
        <taxon>Spermatophyta</taxon>
        <taxon>Magnoliopsida</taxon>
        <taxon>Liliopsida</taxon>
        <taxon>Asparagales</taxon>
        <taxon>Orchidaceae</taxon>
        <taxon>Vanilloideae</taxon>
        <taxon>Vanilleae</taxon>
        <taxon>Vanilla</taxon>
    </lineage>
</organism>
<feature type="region of interest" description="Disordered" evidence="1">
    <location>
        <begin position="116"/>
        <end position="136"/>
    </location>
</feature>
<dbReference type="AlphaFoldDB" id="A0A835U526"/>
<feature type="compositionally biased region" description="Polar residues" evidence="1">
    <location>
        <begin position="123"/>
        <end position="135"/>
    </location>
</feature>
<accession>A0A835U526</accession>
<evidence type="ECO:0000313" key="3">
    <source>
        <dbReference type="Proteomes" id="UP000639772"/>
    </source>
</evidence>
<feature type="compositionally biased region" description="Polar residues" evidence="1">
    <location>
        <begin position="234"/>
        <end position="246"/>
    </location>
</feature>